<evidence type="ECO:0000256" key="1">
    <source>
        <dbReference type="SAM" id="Phobius"/>
    </source>
</evidence>
<reference evidence="2 3" key="1">
    <citation type="submission" date="2019-03" db="EMBL/GenBank/DDBJ databases">
        <title>Genomic Encyclopedia of Type Strains, Phase IV (KMG-IV): sequencing the most valuable type-strain genomes for metagenomic binning, comparative biology and taxonomic classification.</title>
        <authorList>
            <person name="Goeker M."/>
        </authorList>
    </citation>
    <scope>NUCLEOTIDE SEQUENCE [LARGE SCALE GENOMIC DNA]</scope>
    <source>
        <strain evidence="2 3">DSM 29481</strain>
    </source>
</reference>
<dbReference type="AlphaFoldDB" id="A0A4R3TL65"/>
<sequence>MEKEEILAKSRIEQQGKDERELYILRNASNIAVYTGFVACFIISILELLFMGSLSFSNWAVYCAMMAGLFYVKYMALHLRHEGIAFFVYSVLTLLFTAIYVYRIIL</sequence>
<gene>
    <name evidence="2" type="ORF">EDD61_102133</name>
</gene>
<dbReference type="InterPro" id="IPR045620">
    <property type="entry name" value="DUF6442"/>
</dbReference>
<accession>A0A4R3TL65</accession>
<feature type="transmembrane region" description="Helical" evidence="1">
    <location>
        <begin position="31"/>
        <end position="50"/>
    </location>
</feature>
<dbReference type="RefSeq" id="WP_132223685.1">
    <property type="nucleotide sequence ID" value="NZ_JANKBG010000002.1"/>
</dbReference>
<keyword evidence="3" id="KW-1185">Reference proteome</keyword>
<proteinExistence type="predicted"/>
<dbReference type="Pfam" id="PF20040">
    <property type="entry name" value="DUF6442"/>
    <property type="match status" value="1"/>
</dbReference>
<dbReference type="EMBL" id="SMBP01000002">
    <property type="protein sequence ID" value="TCU63130.1"/>
    <property type="molecule type" value="Genomic_DNA"/>
</dbReference>
<protein>
    <submittedName>
        <fullName evidence="2">Uncharacterized protein</fullName>
    </submittedName>
</protein>
<evidence type="ECO:0000313" key="2">
    <source>
        <dbReference type="EMBL" id="TCU63130.1"/>
    </source>
</evidence>
<feature type="transmembrane region" description="Helical" evidence="1">
    <location>
        <begin position="56"/>
        <end position="72"/>
    </location>
</feature>
<keyword evidence="1" id="KW-1133">Transmembrane helix</keyword>
<comment type="caution">
    <text evidence="2">The sequence shown here is derived from an EMBL/GenBank/DDBJ whole genome shotgun (WGS) entry which is preliminary data.</text>
</comment>
<keyword evidence="1" id="KW-0812">Transmembrane</keyword>
<dbReference type="Proteomes" id="UP000295773">
    <property type="component" value="Unassembled WGS sequence"/>
</dbReference>
<keyword evidence="1" id="KW-0472">Membrane</keyword>
<evidence type="ECO:0000313" key="3">
    <source>
        <dbReference type="Proteomes" id="UP000295773"/>
    </source>
</evidence>
<feature type="transmembrane region" description="Helical" evidence="1">
    <location>
        <begin position="84"/>
        <end position="105"/>
    </location>
</feature>
<name>A0A4R3TL65_9FIRM</name>
<organism evidence="2 3">
    <name type="scientific">Longicatena caecimuris</name>
    <dbReference type="NCBI Taxonomy" id="1796635"/>
    <lineage>
        <taxon>Bacteria</taxon>
        <taxon>Bacillati</taxon>
        <taxon>Bacillota</taxon>
        <taxon>Erysipelotrichia</taxon>
        <taxon>Erysipelotrichales</taxon>
        <taxon>Erysipelotrichaceae</taxon>
        <taxon>Longicatena</taxon>
    </lineage>
</organism>